<dbReference type="GO" id="GO:0004746">
    <property type="term" value="F:riboflavin synthase activity"/>
    <property type="evidence" value="ECO:0007669"/>
    <property type="project" value="TreeGrafter"/>
</dbReference>
<proteinExistence type="predicted"/>
<dbReference type="GO" id="GO:0009231">
    <property type="term" value="P:riboflavin biosynthetic process"/>
    <property type="evidence" value="ECO:0007669"/>
    <property type="project" value="TreeGrafter"/>
</dbReference>
<dbReference type="PANTHER" id="PTHR21098:SF0">
    <property type="entry name" value="RIBOFLAVIN SYNTHASE"/>
    <property type="match status" value="1"/>
</dbReference>
<evidence type="ECO:0000313" key="1">
    <source>
        <dbReference type="EMBL" id="KAJ7981465.1"/>
    </source>
</evidence>
<comment type="caution">
    <text evidence="1">The sequence shown here is derived from an EMBL/GenBank/DDBJ whole genome shotgun (WGS) entry which is preliminary data.</text>
</comment>
<dbReference type="KEGG" id="qsa:O6P43_000726"/>
<accession>A0AAD7QH89</accession>
<organism evidence="1 2">
    <name type="scientific">Quillaja saponaria</name>
    <name type="common">Soap bark tree</name>
    <dbReference type="NCBI Taxonomy" id="32244"/>
    <lineage>
        <taxon>Eukaryota</taxon>
        <taxon>Viridiplantae</taxon>
        <taxon>Streptophyta</taxon>
        <taxon>Embryophyta</taxon>
        <taxon>Tracheophyta</taxon>
        <taxon>Spermatophyta</taxon>
        <taxon>Magnoliopsida</taxon>
        <taxon>eudicotyledons</taxon>
        <taxon>Gunneridae</taxon>
        <taxon>Pentapetalae</taxon>
        <taxon>rosids</taxon>
        <taxon>fabids</taxon>
        <taxon>Fabales</taxon>
        <taxon>Quillajaceae</taxon>
        <taxon>Quillaja</taxon>
    </lineage>
</organism>
<dbReference type="Proteomes" id="UP001163823">
    <property type="component" value="Chromosome 1"/>
</dbReference>
<protein>
    <submittedName>
        <fullName evidence="1">Riboflavin synthase-like protein</fullName>
    </submittedName>
</protein>
<name>A0AAD7QH89_QUISA</name>
<dbReference type="AlphaFoldDB" id="A0AAD7QH89"/>
<evidence type="ECO:0000313" key="2">
    <source>
        <dbReference type="Proteomes" id="UP001163823"/>
    </source>
</evidence>
<dbReference type="InterPro" id="IPR001783">
    <property type="entry name" value="Lumazine-bd"/>
</dbReference>
<dbReference type="PANTHER" id="PTHR21098">
    <property type="entry name" value="RIBOFLAVIN SYNTHASE ALPHA CHAIN"/>
    <property type="match status" value="1"/>
</dbReference>
<reference evidence="1 2" key="1">
    <citation type="journal article" date="2023" name="Science">
        <title>Elucidation of the pathway for biosynthesis of saponin adjuvants from the soapbark tree.</title>
        <authorList>
            <person name="Reed J."/>
            <person name="Orme A."/>
            <person name="El-Demerdash A."/>
            <person name="Owen C."/>
            <person name="Martin L.B.B."/>
            <person name="Misra R.C."/>
            <person name="Kikuchi S."/>
            <person name="Rejzek M."/>
            <person name="Martin A.C."/>
            <person name="Harkess A."/>
            <person name="Leebens-Mack J."/>
            <person name="Louveau T."/>
            <person name="Stephenson M.J."/>
            <person name="Osbourn A."/>
        </authorList>
    </citation>
    <scope>NUCLEOTIDE SEQUENCE [LARGE SCALE GENOMIC DNA]</scope>
    <source>
        <strain evidence="1">S10</strain>
    </source>
</reference>
<keyword evidence="2" id="KW-1185">Reference proteome</keyword>
<gene>
    <name evidence="1" type="ORF">O6P43_000726</name>
</gene>
<dbReference type="EMBL" id="JARAOO010000001">
    <property type="protein sequence ID" value="KAJ7981465.1"/>
    <property type="molecule type" value="Genomic_DNA"/>
</dbReference>
<sequence>MSSRTNVNFYPIFKPSSLNSFLTTYKPMGHRCRAIRFFFTGIVEEMGTIKQLGDVDGTGEIVSMDSEGDSLWVQMKAEKEVLEYVVPKGLFLWMELA</sequence>